<evidence type="ECO:0000313" key="4">
    <source>
        <dbReference type="Proteomes" id="UP000246740"/>
    </source>
</evidence>
<dbReference type="Pfam" id="PF09429">
    <property type="entry name" value="Wbp11"/>
    <property type="match status" value="1"/>
</dbReference>
<feature type="compositionally biased region" description="Basic and acidic residues" evidence="1">
    <location>
        <begin position="21"/>
        <end position="33"/>
    </location>
</feature>
<feature type="compositionally biased region" description="Low complexity" evidence="1">
    <location>
        <begin position="109"/>
        <end position="131"/>
    </location>
</feature>
<dbReference type="Pfam" id="PF12622">
    <property type="entry name" value="NpwBP"/>
    <property type="match status" value="1"/>
</dbReference>
<feature type="compositionally biased region" description="Low complexity" evidence="1">
    <location>
        <begin position="197"/>
        <end position="207"/>
    </location>
</feature>
<feature type="region of interest" description="Disordered" evidence="1">
    <location>
        <begin position="82"/>
        <end position="374"/>
    </location>
</feature>
<evidence type="ECO:0000256" key="1">
    <source>
        <dbReference type="SAM" id="MobiDB-lite"/>
    </source>
</evidence>
<feature type="compositionally biased region" description="Acidic residues" evidence="1">
    <location>
        <begin position="211"/>
        <end position="228"/>
    </location>
</feature>
<reference evidence="3 4" key="1">
    <citation type="journal article" date="2018" name="Mol. Biol. Evol.">
        <title>Broad Genomic Sampling Reveals a Smut Pathogenic Ancestry of the Fungal Clade Ustilaginomycotina.</title>
        <authorList>
            <person name="Kijpornyongpan T."/>
            <person name="Mondo S.J."/>
            <person name="Barry K."/>
            <person name="Sandor L."/>
            <person name="Lee J."/>
            <person name="Lipzen A."/>
            <person name="Pangilinan J."/>
            <person name="LaButti K."/>
            <person name="Hainaut M."/>
            <person name="Henrissat B."/>
            <person name="Grigoriev I.V."/>
            <person name="Spatafora J.W."/>
            <person name="Aime M.C."/>
        </authorList>
    </citation>
    <scope>NUCLEOTIDE SEQUENCE [LARGE SCALE GENOMIC DNA]</scope>
    <source>
        <strain evidence="3 4">MCA 3645</strain>
    </source>
</reference>
<feature type="compositionally biased region" description="Polar residues" evidence="1">
    <location>
        <begin position="247"/>
        <end position="263"/>
    </location>
</feature>
<sequence length="503" mass="54123">MDPVQAARKAAQKREAKRNRERKEQAAEARTLRQDTSGLERQIARLEARLSKSSSSTSQSNSDDQVELNRLKAELDKINKVKQDYVDKHPDQRHFVRGFESADGGQSNTSAAAQSRPSQQSRTQSAARASTGFGGVQNRDPRWSIYYDAVFNPFGAPPPGMPYLEKSHDQLLAEGLLPVGGFQPPLPPEEPEENEAPADGGADGASQKDGDEADQSDDDDQDDEEDMSNTESIHIDLPEGPPDEAPPTTSNANGTSTTQPQQVDSDESEDSSTDEELKGIFLPAGPPPLRVSLQGGKHRGERYAERGRRRERGRGGRDSDLGGRGRGGGGGGSRGRGRGRGIPSTLLPARPGASLPPRPSHPSASSDARTSAPIATAAATNSAVITAAPQLRDFKAEATAFVPTAIRRKQADQKSRIAKGLPGRIDAAPSIASHFQDQHQHQEQEQEQGAQASSSASLQKPDLVKSIQAHLPPPSSHTSTHRTQKDSRDHDYDAFLERVGDLL</sequence>
<dbReference type="EMBL" id="KZ819193">
    <property type="protein sequence ID" value="PWZ00321.1"/>
    <property type="molecule type" value="Genomic_DNA"/>
</dbReference>
<organism evidence="3 4">
    <name type="scientific">Testicularia cyperi</name>
    <dbReference type="NCBI Taxonomy" id="1882483"/>
    <lineage>
        <taxon>Eukaryota</taxon>
        <taxon>Fungi</taxon>
        <taxon>Dikarya</taxon>
        <taxon>Basidiomycota</taxon>
        <taxon>Ustilaginomycotina</taxon>
        <taxon>Ustilaginomycetes</taxon>
        <taxon>Ustilaginales</taxon>
        <taxon>Anthracoideaceae</taxon>
        <taxon>Testicularia</taxon>
    </lineage>
</organism>
<dbReference type="Proteomes" id="UP000246740">
    <property type="component" value="Unassembled WGS sequence"/>
</dbReference>
<dbReference type="InterPro" id="IPR019007">
    <property type="entry name" value="Wbp11/ELF5/Saf1_N"/>
</dbReference>
<dbReference type="InParanoid" id="A0A317XSN7"/>
<protein>
    <recommendedName>
        <fullName evidence="2">Wbp11/ELF5/Saf1 N-terminal domain-containing protein</fullName>
    </recommendedName>
</protein>
<feature type="domain" description="Wbp11/ELF5/Saf1 N-terminal" evidence="2">
    <location>
        <begin position="1"/>
        <end position="80"/>
    </location>
</feature>
<evidence type="ECO:0000313" key="3">
    <source>
        <dbReference type="EMBL" id="PWZ00321.1"/>
    </source>
</evidence>
<keyword evidence="4" id="KW-1185">Reference proteome</keyword>
<accession>A0A317XSN7</accession>
<proteinExistence type="predicted"/>
<feature type="compositionally biased region" description="Gly residues" evidence="1">
    <location>
        <begin position="324"/>
        <end position="334"/>
    </location>
</feature>
<feature type="region of interest" description="Disordered" evidence="1">
    <location>
        <begin position="402"/>
        <end position="493"/>
    </location>
</feature>
<dbReference type="AlphaFoldDB" id="A0A317XSN7"/>
<evidence type="ECO:0000259" key="2">
    <source>
        <dbReference type="Pfam" id="PF09429"/>
    </source>
</evidence>
<feature type="compositionally biased region" description="Basic and acidic residues" evidence="1">
    <location>
        <begin position="82"/>
        <end position="94"/>
    </location>
</feature>
<name>A0A317XSN7_9BASI</name>
<feature type="region of interest" description="Disordered" evidence="1">
    <location>
        <begin position="1"/>
        <end position="68"/>
    </location>
</feature>
<dbReference type="STRING" id="1882483.A0A317XSN7"/>
<feature type="compositionally biased region" description="Acidic residues" evidence="1">
    <location>
        <begin position="264"/>
        <end position="274"/>
    </location>
</feature>
<feature type="compositionally biased region" description="Low complexity" evidence="1">
    <location>
        <begin position="51"/>
        <end position="62"/>
    </location>
</feature>
<feature type="compositionally biased region" description="Low complexity" evidence="1">
    <location>
        <begin position="447"/>
        <end position="459"/>
    </location>
</feature>
<dbReference type="GO" id="GO:0006396">
    <property type="term" value="P:RNA processing"/>
    <property type="evidence" value="ECO:0007669"/>
    <property type="project" value="InterPro"/>
</dbReference>
<dbReference type="OrthoDB" id="205569at2759"/>
<feature type="compositionally biased region" description="Basic and acidic residues" evidence="1">
    <location>
        <begin position="301"/>
        <end position="323"/>
    </location>
</feature>
<feature type="compositionally biased region" description="Basic and acidic residues" evidence="1">
    <location>
        <begin position="483"/>
        <end position="493"/>
    </location>
</feature>
<gene>
    <name evidence="3" type="ORF">BCV70DRAFT_200483</name>
</gene>